<evidence type="ECO:0000313" key="3">
    <source>
        <dbReference type="Proteomes" id="UP000026961"/>
    </source>
</evidence>
<dbReference type="EnsemblPlants" id="OGLUM11G17220.2">
    <property type="protein sequence ID" value="OGLUM11G17220.2"/>
    <property type="gene ID" value="OGLUM11G17220"/>
</dbReference>
<accession>A0A0E0BKI0</accession>
<dbReference type="AlphaFoldDB" id="A0A0E0BKI0"/>
<sequence length="82" mass="9155">MDMPSPLPPAVRHGEAAIAWVLTRAELHRAMEVPRHPMERLDRHPLPDLKHQKCSSTDRHGIPSSTTVASGKVIQSHRCFSS</sequence>
<dbReference type="HOGENOM" id="CLU_2562037_0_0_1"/>
<keyword evidence="3" id="KW-1185">Reference proteome</keyword>
<name>A0A0E0BKI0_9ORYZ</name>
<organism evidence="2">
    <name type="scientific">Oryza glumipatula</name>
    <dbReference type="NCBI Taxonomy" id="40148"/>
    <lineage>
        <taxon>Eukaryota</taxon>
        <taxon>Viridiplantae</taxon>
        <taxon>Streptophyta</taxon>
        <taxon>Embryophyta</taxon>
        <taxon>Tracheophyta</taxon>
        <taxon>Spermatophyta</taxon>
        <taxon>Magnoliopsida</taxon>
        <taxon>Liliopsida</taxon>
        <taxon>Poales</taxon>
        <taxon>Poaceae</taxon>
        <taxon>BOP clade</taxon>
        <taxon>Oryzoideae</taxon>
        <taxon>Oryzeae</taxon>
        <taxon>Oryzinae</taxon>
        <taxon>Oryza</taxon>
    </lineage>
</organism>
<reference evidence="2" key="2">
    <citation type="submission" date="2018-05" db="EMBL/GenBank/DDBJ databases">
        <title>OgluRS3 (Oryza glumaepatula Reference Sequence Version 3).</title>
        <authorList>
            <person name="Zhang J."/>
            <person name="Kudrna D."/>
            <person name="Lee S."/>
            <person name="Talag J."/>
            <person name="Welchert J."/>
            <person name="Wing R.A."/>
        </authorList>
    </citation>
    <scope>NUCLEOTIDE SEQUENCE [LARGE SCALE GENOMIC DNA]</scope>
</reference>
<proteinExistence type="predicted"/>
<feature type="compositionally biased region" description="Basic and acidic residues" evidence="1">
    <location>
        <begin position="36"/>
        <end position="61"/>
    </location>
</feature>
<dbReference type="Gramene" id="OGLUM11G17220.2">
    <property type="protein sequence ID" value="OGLUM11G17220.2"/>
    <property type="gene ID" value="OGLUM11G17220"/>
</dbReference>
<dbReference type="Proteomes" id="UP000026961">
    <property type="component" value="Chromosome 11"/>
</dbReference>
<evidence type="ECO:0000313" key="2">
    <source>
        <dbReference type="EnsemblPlants" id="OGLUM11G17220.2"/>
    </source>
</evidence>
<reference evidence="2" key="1">
    <citation type="submission" date="2015-04" db="UniProtKB">
        <authorList>
            <consortium name="EnsemblPlants"/>
        </authorList>
    </citation>
    <scope>IDENTIFICATION</scope>
</reference>
<protein>
    <submittedName>
        <fullName evidence="2">Uncharacterized protein</fullName>
    </submittedName>
</protein>
<feature type="region of interest" description="Disordered" evidence="1">
    <location>
        <begin position="36"/>
        <end position="82"/>
    </location>
</feature>
<evidence type="ECO:0000256" key="1">
    <source>
        <dbReference type="SAM" id="MobiDB-lite"/>
    </source>
</evidence>